<dbReference type="EMBL" id="MDSU01000018">
    <property type="protein sequence ID" value="OSS42414.1"/>
    <property type="molecule type" value="Genomic_DNA"/>
</dbReference>
<dbReference type="Gene3D" id="1.20.200.10">
    <property type="entry name" value="Fumarase/aspartase (Central domain)"/>
    <property type="match status" value="1"/>
</dbReference>
<dbReference type="FunFam" id="1.10.275.10:FF:000002">
    <property type="entry name" value="Argininosuccinate lyase"/>
    <property type="match status" value="1"/>
</dbReference>
<evidence type="ECO:0000256" key="5">
    <source>
        <dbReference type="ARBA" id="ARBA00022605"/>
    </source>
</evidence>
<dbReference type="InterPro" id="IPR022761">
    <property type="entry name" value="Fumarate_lyase_N"/>
</dbReference>
<evidence type="ECO:0000256" key="3">
    <source>
        <dbReference type="ARBA" id="ARBA00012338"/>
    </source>
</evidence>
<dbReference type="InterPro" id="IPR009049">
    <property type="entry name" value="Argininosuccinate_lyase"/>
</dbReference>
<dbReference type="NCBIfam" id="TIGR00838">
    <property type="entry name" value="argH"/>
    <property type="match status" value="1"/>
</dbReference>
<comment type="subcellular location">
    <subcellularLocation>
        <location evidence="8">Cytoplasm</location>
    </subcellularLocation>
</comment>
<accession>A0A1X4XY26</accession>
<dbReference type="FunFam" id="1.20.200.10:FF:000015">
    <property type="entry name" value="argininosuccinate lyase isoform X2"/>
    <property type="match status" value="1"/>
</dbReference>
<dbReference type="PRINTS" id="PR00145">
    <property type="entry name" value="ARGSUCLYASE"/>
</dbReference>
<protein>
    <recommendedName>
        <fullName evidence="3 8">Argininosuccinate lyase</fullName>
        <shortName evidence="8">ASAL</shortName>
        <ecNumber evidence="3 8">4.3.2.1</ecNumber>
    </recommendedName>
    <alternativeName>
        <fullName evidence="8">Arginosuccinase</fullName>
    </alternativeName>
</protein>
<dbReference type="STRING" id="1562698.DESAMIL20_1967"/>
<dbReference type="CDD" id="cd01359">
    <property type="entry name" value="Argininosuccinate_lyase"/>
    <property type="match status" value="1"/>
</dbReference>
<evidence type="ECO:0000256" key="6">
    <source>
        <dbReference type="ARBA" id="ARBA00022801"/>
    </source>
</evidence>
<dbReference type="Gene3D" id="3.90.79.10">
    <property type="entry name" value="Nucleoside Triphosphate Pyrophosphohydrolase"/>
    <property type="match status" value="1"/>
</dbReference>
<evidence type="ECO:0000256" key="1">
    <source>
        <dbReference type="ARBA" id="ARBA00000985"/>
    </source>
</evidence>
<dbReference type="PROSITE" id="PS51462">
    <property type="entry name" value="NUDIX"/>
    <property type="match status" value="1"/>
</dbReference>
<dbReference type="InterPro" id="IPR000086">
    <property type="entry name" value="NUDIX_hydrolase_dom"/>
</dbReference>
<dbReference type="GO" id="GO:0005829">
    <property type="term" value="C:cytosol"/>
    <property type="evidence" value="ECO:0007669"/>
    <property type="project" value="TreeGrafter"/>
</dbReference>
<dbReference type="PRINTS" id="PR00502">
    <property type="entry name" value="NUDIXFAMILY"/>
</dbReference>
<dbReference type="Pfam" id="PF00293">
    <property type="entry name" value="NUDIX"/>
    <property type="match status" value="1"/>
</dbReference>
<dbReference type="SUPFAM" id="SSF48557">
    <property type="entry name" value="L-aspartase-like"/>
    <property type="match status" value="1"/>
</dbReference>
<comment type="pathway">
    <text evidence="2 8">Amino-acid biosynthesis; L-arginine biosynthesis; L-arginine from L-ornithine and carbamoyl phosphate: step 3/3.</text>
</comment>
<comment type="catalytic activity">
    <reaction evidence="1 8">
        <text>2-(N(omega)-L-arginino)succinate = fumarate + L-arginine</text>
        <dbReference type="Rhea" id="RHEA:24020"/>
        <dbReference type="ChEBI" id="CHEBI:29806"/>
        <dbReference type="ChEBI" id="CHEBI:32682"/>
        <dbReference type="ChEBI" id="CHEBI:57472"/>
        <dbReference type="EC" id="4.3.2.1"/>
    </reaction>
</comment>
<comment type="similarity">
    <text evidence="8">Belongs to the lyase 1 family. Argininosuccinate lyase subfamily.</text>
</comment>
<dbReference type="CDD" id="cd18873">
    <property type="entry name" value="NUDIX_NadM_like"/>
    <property type="match status" value="1"/>
</dbReference>
<name>A0A1X4XY26_9BACT</name>
<dbReference type="Pfam" id="PF14698">
    <property type="entry name" value="ASL_C2"/>
    <property type="match status" value="1"/>
</dbReference>
<keyword evidence="7 8" id="KW-0456">Lyase</keyword>
<dbReference type="Proteomes" id="UP000194141">
    <property type="component" value="Unassembled WGS sequence"/>
</dbReference>
<dbReference type="PROSITE" id="PS00163">
    <property type="entry name" value="FUMARATE_LYASES"/>
    <property type="match status" value="1"/>
</dbReference>
<evidence type="ECO:0000256" key="2">
    <source>
        <dbReference type="ARBA" id="ARBA00004941"/>
    </source>
</evidence>
<dbReference type="InterPro" id="IPR008948">
    <property type="entry name" value="L-Aspartase-like"/>
</dbReference>
<gene>
    <name evidence="8" type="primary">argH</name>
    <name evidence="10" type="ORF">DESAMIL20_1967</name>
</gene>
<keyword evidence="11" id="KW-1185">Reference proteome</keyword>
<dbReference type="PANTHER" id="PTHR43814:SF1">
    <property type="entry name" value="ARGININOSUCCINATE LYASE"/>
    <property type="match status" value="1"/>
</dbReference>
<evidence type="ECO:0000313" key="10">
    <source>
        <dbReference type="EMBL" id="OSS42414.1"/>
    </source>
</evidence>
<sequence length="609" mass="69575">MNDKLWDGRFSVQEDKLMEQFSQSISYDKRLYKYDIAGSIAHVRGLEKQSIITQEEAGKIIDGLHKIERQIETGEFDFDPQDEDIHMAIERALINLIGKTGGKLHTARSRNDQVALDERLYLRDVSINIIAKLDLLLKNLVLFAKEHIDVIIPGFTHMQHAQPILFSHYILAFYEKFKRDQARFLDTIKRIDIMPLGAGALAGTIWPIDRHYLSGLLQFTHISKNSIDAVSDRDFMIEFLNNCAIFSMHASRLAEDFIIYSSQEFSFIELSDEFSTGSSIMPQKKNPDSLELIRGKTGRIYGNLFALLTVMKGLPIAYNRDMQEDKEALFDTIDNCLMIVDILTKLILKVKVNKKEIDKSLEKGFITATDLADYLAIKGYAFRDAHKIVGAIVAYAINENKTLQTLTLQEYKQFAQVIEEDVYDYIDYNRSVDKRKSYGGTSRQNVLDQIEEALREVNGKSEHTLNCPRCAYPVKIYKNPSLTVDCIIEKGNKVLLISRKNYPFGYALPGGFVDYGESTEQAVIREMKEETSLDIVEPKLFGVYSDPARDPRGHTVSVVFYAKTNANPMAGDDAKDLGFFDLDNLPESIVFDHLKILKDYNEFRKKIQH</sequence>
<dbReference type="HAMAP" id="MF_00006">
    <property type="entry name" value="Arg_succ_lyase"/>
    <property type="match status" value="1"/>
</dbReference>
<evidence type="ECO:0000313" key="11">
    <source>
        <dbReference type="Proteomes" id="UP000194141"/>
    </source>
</evidence>
<dbReference type="PRINTS" id="PR00149">
    <property type="entry name" value="FUMRATELYASE"/>
</dbReference>
<dbReference type="OrthoDB" id="9769623at2"/>
<dbReference type="Gene3D" id="1.10.40.30">
    <property type="entry name" value="Fumarase/aspartase (C-terminal domain)"/>
    <property type="match status" value="1"/>
</dbReference>
<dbReference type="PANTHER" id="PTHR43814">
    <property type="entry name" value="ARGININOSUCCINATE LYASE"/>
    <property type="match status" value="1"/>
</dbReference>
<dbReference type="UniPathway" id="UPA00068">
    <property type="reaction ID" value="UER00114"/>
</dbReference>
<dbReference type="AlphaFoldDB" id="A0A1X4XY26"/>
<reference evidence="10 11" key="1">
    <citation type="journal article" date="2017" name="Front. Microbiol.">
        <title>Genome Sequence of Desulfurella amilsii Strain TR1 and Comparative Genomics of Desulfurellaceae Family.</title>
        <authorList>
            <person name="Florentino A.P."/>
            <person name="Stams A.J."/>
            <person name="Sanchez-Andrea I."/>
        </authorList>
    </citation>
    <scope>NUCLEOTIDE SEQUENCE [LARGE SCALE GENOMIC DNA]</scope>
    <source>
        <strain evidence="10 11">TR1</strain>
    </source>
</reference>
<evidence type="ECO:0000256" key="8">
    <source>
        <dbReference type="HAMAP-Rule" id="MF_00006"/>
    </source>
</evidence>
<comment type="caution">
    <text evidence="10">The sequence shown here is derived from an EMBL/GenBank/DDBJ whole genome shotgun (WGS) entry which is preliminary data.</text>
</comment>
<dbReference type="InterPro" id="IPR024083">
    <property type="entry name" value="Fumarase/histidase_N"/>
</dbReference>
<dbReference type="EC" id="4.3.2.1" evidence="3 8"/>
<dbReference type="GO" id="GO:0016787">
    <property type="term" value="F:hydrolase activity"/>
    <property type="evidence" value="ECO:0007669"/>
    <property type="project" value="UniProtKB-KW"/>
</dbReference>
<dbReference type="InterPro" id="IPR000362">
    <property type="entry name" value="Fumarate_lyase_fam"/>
</dbReference>
<keyword evidence="6" id="KW-0378">Hydrolase</keyword>
<keyword evidence="4 8" id="KW-0055">Arginine biosynthesis</keyword>
<dbReference type="RefSeq" id="WP_086034664.1">
    <property type="nucleotide sequence ID" value="NZ_MDSU01000018.1"/>
</dbReference>
<feature type="domain" description="Nudix hydrolase" evidence="9">
    <location>
        <begin position="479"/>
        <end position="605"/>
    </location>
</feature>
<dbReference type="Gene3D" id="1.10.275.10">
    <property type="entry name" value="Fumarase/aspartase (N-terminal domain)"/>
    <property type="match status" value="1"/>
</dbReference>
<dbReference type="FunFam" id="1.10.40.30:FF:000001">
    <property type="entry name" value="Argininosuccinate lyase"/>
    <property type="match status" value="1"/>
</dbReference>
<organism evidence="10 11">
    <name type="scientific">Desulfurella amilsii</name>
    <dbReference type="NCBI Taxonomy" id="1562698"/>
    <lineage>
        <taxon>Bacteria</taxon>
        <taxon>Pseudomonadati</taxon>
        <taxon>Campylobacterota</taxon>
        <taxon>Desulfurellia</taxon>
        <taxon>Desulfurellales</taxon>
        <taxon>Desulfurellaceae</taxon>
        <taxon>Desulfurella</taxon>
    </lineage>
</organism>
<dbReference type="GO" id="GO:0004056">
    <property type="term" value="F:argininosuccinate lyase activity"/>
    <property type="evidence" value="ECO:0007669"/>
    <property type="project" value="UniProtKB-UniRule"/>
</dbReference>
<dbReference type="InterPro" id="IPR020557">
    <property type="entry name" value="Fumarate_lyase_CS"/>
</dbReference>
<dbReference type="InterPro" id="IPR015797">
    <property type="entry name" value="NUDIX_hydrolase-like_dom_sf"/>
</dbReference>
<evidence type="ECO:0000256" key="4">
    <source>
        <dbReference type="ARBA" id="ARBA00022571"/>
    </source>
</evidence>
<dbReference type="GO" id="GO:0042450">
    <property type="term" value="P:L-arginine biosynthetic process via ornithine"/>
    <property type="evidence" value="ECO:0007669"/>
    <property type="project" value="UniProtKB-UniRule"/>
</dbReference>
<keyword evidence="5 8" id="KW-0028">Amino-acid biosynthesis</keyword>
<dbReference type="InterPro" id="IPR020476">
    <property type="entry name" value="Nudix_hydrolase"/>
</dbReference>
<dbReference type="Pfam" id="PF00206">
    <property type="entry name" value="Lyase_1"/>
    <property type="match status" value="1"/>
</dbReference>
<dbReference type="SUPFAM" id="SSF55811">
    <property type="entry name" value="Nudix"/>
    <property type="match status" value="1"/>
</dbReference>
<evidence type="ECO:0000256" key="7">
    <source>
        <dbReference type="ARBA" id="ARBA00023239"/>
    </source>
</evidence>
<proteinExistence type="inferred from homology"/>
<keyword evidence="8" id="KW-0963">Cytoplasm</keyword>
<dbReference type="InterPro" id="IPR029419">
    <property type="entry name" value="Arg_succ_lyase_C"/>
</dbReference>
<evidence type="ECO:0000259" key="9">
    <source>
        <dbReference type="PROSITE" id="PS51462"/>
    </source>
</evidence>